<sequence>MLFMQDGSTPHRTNEVFDLLKEHFNERIVALRYPKSKNMGIDWPSYSPDLNPCVSFLWGYIKDKVYGEKPPEHRRPENCDSDSY</sequence>
<evidence type="ECO:0000313" key="2">
    <source>
        <dbReference type="Proteomes" id="UP000499080"/>
    </source>
</evidence>
<comment type="caution">
    <text evidence="1">The sequence shown here is derived from an EMBL/GenBank/DDBJ whole genome shotgun (WGS) entry which is preliminary data.</text>
</comment>
<dbReference type="PANTHER" id="PTHR47326:SF1">
    <property type="entry name" value="HTH PSQ-TYPE DOMAIN-CONTAINING PROTEIN"/>
    <property type="match status" value="1"/>
</dbReference>
<dbReference type="PANTHER" id="PTHR47326">
    <property type="entry name" value="TRANSPOSABLE ELEMENT TC3 TRANSPOSASE-LIKE PROTEIN"/>
    <property type="match status" value="1"/>
</dbReference>
<keyword evidence="2" id="KW-1185">Reference proteome</keyword>
<name>A0A4Y2NT65_ARAVE</name>
<evidence type="ECO:0000313" key="1">
    <source>
        <dbReference type="EMBL" id="GBN42194.1"/>
    </source>
</evidence>
<organism evidence="1 2">
    <name type="scientific">Araneus ventricosus</name>
    <name type="common">Orbweaver spider</name>
    <name type="synonym">Epeira ventricosa</name>
    <dbReference type="NCBI Taxonomy" id="182803"/>
    <lineage>
        <taxon>Eukaryota</taxon>
        <taxon>Metazoa</taxon>
        <taxon>Ecdysozoa</taxon>
        <taxon>Arthropoda</taxon>
        <taxon>Chelicerata</taxon>
        <taxon>Arachnida</taxon>
        <taxon>Araneae</taxon>
        <taxon>Araneomorphae</taxon>
        <taxon>Entelegynae</taxon>
        <taxon>Araneoidea</taxon>
        <taxon>Araneidae</taxon>
        <taxon>Araneus</taxon>
    </lineage>
</organism>
<dbReference type="AlphaFoldDB" id="A0A4Y2NT65"/>
<dbReference type="OrthoDB" id="6436543at2759"/>
<protein>
    <recommendedName>
        <fullName evidence="3">Tc1-like transposase DDE domain-containing protein</fullName>
    </recommendedName>
</protein>
<proteinExistence type="predicted"/>
<dbReference type="GO" id="GO:0003676">
    <property type="term" value="F:nucleic acid binding"/>
    <property type="evidence" value="ECO:0007669"/>
    <property type="project" value="InterPro"/>
</dbReference>
<dbReference type="Proteomes" id="UP000499080">
    <property type="component" value="Unassembled WGS sequence"/>
</dbReference>
<reference evidence="1 2" key="1">
    <citation type="journal article" date="2019" name="Sci. Rep.">
        <title>Orb-weaving spider Araneus ventricosus genome elucidates the spidroin gene catalogue.</title>
        <authorList>
            <person name="Kono N."/>
            <person name="Nakamura H."/>
            <person name="Ohtoshi R."/>
            <person name="Moran D.A.P."/>
            <person name="Shinohara A."/>
            <person name="Yoshida Y."/>
            <person name="Fujiwara M."/>
            <person name="Mori M."/>
            <person name="Tomita M."/>
            <person name="Arakawa K."/>
        </authorList>
    </citation>
    <scope>NUCLEOTIDE SEQUENCE [LARGE SCALE GENOMIC DNA]</scope>
</reference>
<dbReference type="InterPro" id="IPR036397">
    <property type="entry name" value="RNaseH_sf"/>
</dbReference>
<accession>A0A4Y2NT65</accession>
<dbReference type="Gene3D" id="3.30.420.10">
    <property type="entry name" value="Ribonuclease H-like superfamily/Ribonuclease H"/>
    <property type="match status" value="1"/>
</dbReference>
<dbReference type="EMBL" id="BGPR01009775">
    <property type="protein sequence ID" value="GBN42194.1"/>
    <property type="molecule type" value="Genomic_DNA"/>
</dbReference>
<evidence type="ECO:0008006" key="3">
    <source>
        <dbReference type="Google" id="ProtNLM"/>
    </source>
</evidence>
<gene>
    <name evidence="1" type="ORF">AVEN_37988_1</name>
</gene>